<reference evidence="1 2" key="1">
    <citation type="submission" date="2024-04" db="EMBL/GenBank/DDBJ databases">
        <title>Tritrichomonas musculus Genome.</title>
        <authorList>
            <person name="Alves-Ferreira E."/>
            <person name="Grigg M."/>
            <person name="Lorenzi H."/>
            <person name="Galac M."/>
        </authorList>
    </citation>
    <scope>NUCLEOTIDE SEQUENCE [LARGE SCALE GENOMIC DNA]</scope>
    <source>
        <strain evidence="1 2">EAF2021</strain>
    </source>
</reference>
<comment type="caution">
    <text evidence="1">The sequence shown here is derived from an EMBL/GenBank/DDBJ whole genome shotgun (WGS) entry which is preliminary data.</text>
</comment>
<name>A0ABR2JCS0_9EUKA</name>
<keyword evidence="2" id="KW-1185">Reference proteome</keyword>
<gene>
    <name evidence="1" type="ORF">M9Y10_005773</name>
</gene>
<protein>
    <submittedName>
        <fullName evidence="1">Uncharacterized protein</fullName>
    </submittedName>
</protein>
<organism evidence="1 2">
    <name type="scientific">Tritrichomonas musculus</name>
    <dbReference type="NCBI Taxonomy" id="1915356"/>
    <lineage>
        <taxon>Eukaryota</taxon>
        <taxon>Metamonada</taxon>
        <taxon>Parabasalia</taxon>
        <taxon>Tritrichomonadida</taxon>
        <taxon>Tritrichomonadidae</taxon>
        <taxon>Tritrichomonas</taxon>
    </lineage>
</organism>
<evidence type="ECO:0000313" key="2">
    <source>
        <dbReference type="Proteomes" id="UP001470230"/>
    </source>
</evidence>
<evidence type="ECO:0000313" key="1">
    <source>
        <dbReference type="EMBL" id="KAK8875604.1"/>
    </source>
</evidence>
<dbReference type="Proteomes" id="UP001470230">
    <property type="component" value="Unassembled WGS sequence"/>
</dbReference>
<accession>A0ABR2JCS0</accession>
<dbReference type="EMBL" id="JAPFFF010000012">
    <property type="protein sequence ID" value="KAK8875604.1"/>
    <property type="molecule type" value="Genomic_DNA"/>
</dbReference>
<proteinExistence type="predicted"/>
<sequence length="83" mass="9722">MSKEAASNNDIRKQMEDMLKDTFEDTECAKDLSSADFLRFISTNKCKETGKQWYEFSSSYLNNEAENYVDKYIDEMAKKYSSN</sequence>